<accession>A0A7W6H337</accession>
<dbReference type="RefSeq" id="WP_183199171.1">
    <property type="nucleotide sequence ID" value="NZ_JACIEK010000002.1"/>
</dbReference>
<dbReference type="AlphaFoldDB" id="A0A7W6H337"/>
<evidence type="ECO:0000313" key="3">
    <source>
        <dbReference type="EMBL" id="MBB3997621.1"/>
    </source>
</evidence>
<proteinExistence type="predicted"/>
<feature type="transmembrane region" description="Helical" evidence="2">
    <location>
        <begin position="28"/>
        <end position="54"/>
    </location>
</feature>
<evidence type="ECO:0000256" key="2">
    <source>
        <dbReference type="SAM" id="Phobius"/>
    </source>
</evidence>
<evidence type="ECO:0008006" key="5">
    <source>
        <dbReference type="Google" id="ProtNLM"/>
    </source>
</evidence>
<reference evidence="3 4" key="1">
    <citation type="submission" date="2020-08" db="EMBL/GenBank/DDBJ databases">
        <title>Genomic Encyclopedia of Type Strains, Phase IV (KMG-IV): sequencing the most valuable type-strain genomes for metagenomic binning, comparative biology and taxonomic classification.</title>
        <authorList>
            <person name="Goeker M."/>
        </authorList>
    </citation>
    <scope>NUCLEOTIDE SEQUENCE [LARGE SCALE GENOMIC DNA]</scope>
    <source>
        <strain evidence="3 4">DSM 102238</strain>
    </source>
</reference>
<protein>
    <recommendedName>
        <fullName evidence="5">Exopolysaccharide production repressor exox</fullName>
    </recommendedName>
</protein>
<comment type="caution">
    <text evidence="3">The sequence shown here is derived from an EMBL/GenBank/DDBJ whole genome shotgun (WGS) entry which is preliminary data.</text>
</comment>
<keyword evidence="4" id="KW-1185">Reference proteome</keyword>
<sequence>MHVLTFAVSMTLAIATFALVATALWGGSWFLLLYVGIALVVLQAGYLALAYLVIGRRRDRPARGDPGAPEPTRDRMAMRTLPGPASGERH</sequence>
<keyword evidence="2" id="KW-0472">Membrane</keyword>
<evidence type="ECO:0000313" key="4">
    <source>
        <dbReference type="Proteomes" id="UP000542776"/>
    </source>
</evidence>
<name>A0A7W6H337_9HYPH</name>
<keyword evidence="2" id="KW-1133">Transmembrane helix</keyword>
<feature type="region of interest" description="Disordered" evidence="1">
    <location>
        <begin position="59"/>
        <end position="90"/>
    </location>
</feature>
<keyword evidence="2" id="KW-0812">Transmembrane</keyword>
<evidence type="ECO:0000256" key="1">
    <source>
        <dbReference type="SAM" id="MobiDB-lite"/>
    </source>
</evidence>
<dbReference type="EMBL" id="JACIEK010000002">
    <property type="protein sequence ID" value="MBB3997621.1"/>
    <property type="molecule type" value="Genomic_DNA"/>
</dbReference>
<gene>
    <name evidence="3" type="ORF">GGR04_001457</name>
</gene>
<dbReference type="Proteomes" id="UP000542776">
    <property type="component" value="Unassembled WGS sequence"/>
</dbReference>
<organism evidence="3 4">
    <name type="scientific">Aureimonas pseudogalii</name>
    <dbReference type="NCBI Taxonomy" id="1744844"/>
    <lineage>
        <taxon>Bacteria</taxon>
        <taxon>Pseudomonadati</taxon>
        <taxon>Pseudomonadota</taxon>
        <taxon>Alphaproteobacteria</taxon>
        <taxon>Hyphomicrobiales</taxon>
        <taxon>Aurantimonadaceae</taxon>
        <taxon>Aureimonas</taxon>
    </lineage>
</organism>